<dbReference type="EMBL" id="JAROKS010000024">
    <property type="protein sequence ID" value="KAK1786652.1"/>
    <property type="molecule type" value="Genomic_DNA"/>
</dbReference>
<sequence>MDSRGEADLDALLMYAILRATWRAGSNHLCAKDKEAENHEDTIPQDTMKIPSPTHHEDPIPQDTMKTPYPKAP</sequence>
<protein>
    <submittedName>
        <fullName evidence="2">Uncharacterized protein</fullName>
    </submittedName>
</protein>
<gene>
    <name evidence="2" type="ORF">P4O66_003094</name>
</gene>
<keyword evidence="3" id="KW-1185">Reference proteome</keyword>
<proteinExistence type="predicted"/>
<reference evidence="2" key="1">
    <citation type="submission" date="2023-03" db="EMBL/GenBank/DDBJ databases">
        <title>Electrophorus voltai genome.</title>
        <authorList>
            <person name="Bian C."/>
        </authorList>
    </citation>
    <scope>NUCLEOTIDE SEQUENCE</scope>
    <source>
        <strain evidence="2">CB-2022</strain>
        <tissue evidence="2">Muscle</tissue>
    </source>
</reference>
<evidence type="ECO:0000313" key="3">
    <source>
        <dbReference type="Proteomes" id="UP001239994"/>
    </source>
</evidence>
<evidence type="ECO:0000313" key="2">
    <source>
        <dbReference type="EMBL" id="KAK1786652.1"/>
    </source>
</evidence>
<organism evidence="2 3">
    <name type="scientific">Electrophorus voltai</name>
    <dbReference type="NCBI Taxonomy" id="2609070"/>
    <lineage>
        <taxon>Eukaryota</taxon>
        <taxon>Metazoa</taxon>
        <taxon>Chordata</taxon>
        <taxon>Craniata</taxon>
        <taxon>Vertebrata</taxon>
        <taxon>Euteleostomi</taxon>
        <taxon>Actinopterygii</taxon>
        <taxon>Neopterygii</taxon>
        <taxon>Teleostei</taxon>
        <taxon>Ostariophysi</taxon>
        <taxon>Gymnotiformes</taxon>
        <taxon>Gymnotoidei</taxon>
        <taxon>Gymnotidae</taxon>
        <taxon>Electrophorus</taxon>
    </lineage>
</organism>
<feature type="region of interest" description="Disordered" evidence="1">
    <location>
        <begin position="33"/>
        <end position="73"/>
    </location>
</feature>
<name>A0AAD8YTJ6_9TELE</name>
<dbReference type="Proteomes" id="UP001239994">
    <property type="component" value="Unassembled WGS sequence"/>
</dbReference>
<dbReference type="AlphaFoldDB" id="A0AAD8YTJ6"/>
<feature type="compositionally biased region" description="Basic and acidic residues" evidence="1">
    <location>
        <begin position="33"/>
        <end position="42"/>
    </location>
</feature>
<accession>A0AAD8YTJ6</accession>
<evidence type="ECO:0000256" key="1">
    <source>
        <dbReference type="SAM" id="MobiDB-lite"/>
    </source>
</evidence>
<comment type="caution">
    <text evidence="2">The sequence shown here is derived from an EMBL/GenBank/DDBJ whole genome shotgun (WGS) entry which is preliminary data.</text>
</comment>